<dbReference type="GO" id="GO:0005576">
    <property type="term" value="C:extracellular region"/>
    <property type="evidence" value="ECO:0007669"/>
    <property type="project" value="UniProtKB-SubCell"/>
</dbReference>
<keyword evidence="2" id="KW-0732">Signal</keyword>
<evidence type="ECO:0000313" key="4">
    <source>
        <dbReference type="EMBL" id="OYQ50852.1"/>
    </source>
</evidence>
<dbReference type="RefSeq" id="WP_094484856.1">
    <property type="nucleotide sequence ID" value="NZ_NOXX01000055.1"/>
</dbReference>
<accession>A0A256AAV4</accession>
<dbReference type="Proteomes" id="UP000216035">
    <property type="component" value="Unassembled WGS sequence"/>
</dbReference>
<dbReference type="CDD" id="cd10918">
    <property type="entry name" value="CE4_NodB_like_5s_6s"/>
    <property type="match status" value="1"/>
</dbReference>
<dbReference type="Gene3D" id="3.20.20.370">
    <property type="entry name" value="Glycoside hydrolase/deacetylase"/>
    <property type="match status" value="1"/>
</dbReference>
<sequence>MGIVKDILYKTANKRFLKIFKNQTIFPYYHIVRDNKVSHIENLYQFKNCKQFLNDIDLLTKHYNSINPKDLLENKNNKNSFLLSFDDGLQEVYTVIYPILKKHNLKAIFFINPNFVDNNEGLYKHYISIIISHLKNIDFEKSTLEKISQKLSFSYNSIDEFKHKFINIKYSEREKINDVLEFLKIDIKAYLQEHRPYITKEQIQEMINDGFFFGGHTMSHPSLNQLTHEEQKKEIINSIDWLKENFNINYSFFAFPFSDKSISKKLLNELFEYDNNIKLFGNSGLKKDIDNRIIQRFSLENPKKTTAKQIVTENLYKYFNKLIGKYNIKRK</sequence>
<evidence type="ECO:0000313" key="5">
    <source>
        <dbReference type="Proteomes" id="UP000216035"/>
    </source>
</evidence>
<gene>
    <name evidence="4" type="ORF">CHX27_00640</name>
</gene>
<reference evidence="4 5" key="1">
    <citation type="submission" date="2017-07" db="EMBL/GenBank/DDBJ databases">
        <title>Flavobacterium cyanobacteriorum sp. nov., isolated from cyanobacterial aggregates in a eutrophic lake.</title>
        <authorList>
            <person name="Cai H."/>
        </authorList>
    </citation>
    <scope>NUCLEOTIDE SEQUENCE [LARGE SCALE GENOMIC DNA]</scope>
    <source>
        <strain evidence="4 5">TH167</strain>
    </source>
</reference>
<dbReference type="PANTHER" id="PTHR34216:SF3">
    <property type="entry name" value="POLY-BETA-1,6-N-ACETYL-D-GLUCOSAMINE N-DEACETYLASE"/>
    <property type="match status" value="1"/>
</dbReference>
<dbReference type="InterPro" id="IPR011330">
    <property type="entry name" value="Glyco_hydro/deAcase_b/a-brl"/>
</dbReference>
<dbReference type="EMBL" id="NOXX01000055">
    <property type="protein sequence ID" value="OYQ50852.1"/>
    <property type="molecule type" value="Genomic_DNA"/>
</dbReference>
<comment type="caution">
    <text evidence="4">The sequence shown here is derived from an EMBL/GenBank/DDBJ whole genome shotgun (WGS) entry which is preliminary data.</text>
</comment>
<dbReference type="AlphaFoldDB" id="A0A256AAV4"/>
<keyword evidence="5" id="KW-1185">Reference proteome</keyword>
<dbReference type="GO" id="GO:0016810">
    <property type="term" value="F:hydrolase activity, acting on carbon-nitrogen (but not peptide) bonds"/>
    <property type="evidence" value="ECO:0007669"/>
    <property type="project" value="InterPro"/>
</dbReference>
<dbReference type="PANTHER" id="PTHR34216">
    <property type="match status" value="1"/>
</dbReference>
<name>A0A256AAV4_9FLAO</name>
<dbReference type="PROSITE" id="PS51677">
    <property type="entry name" value="NODB"/>
    <property type="match status" value="1"/>
</dbReference>
<dbReference type="InterPro" id="IPR051398">
    <property type="entry name" value="Polysacch_Deacetylase"/>
</dbReference>
<evidence type="ECO:0000256" key="2">
    <source>
        <dbReference type="ARBA" id="ARBA00022729"/>
    </source>
</evidence>
<organism evidence="4 5">
    <name type="scientific">Flavobacterium aurantiibacter</name>
    <dbReference type="NCBI Taxonomy" id="2023067"/>
    <lineage>
        <taxon>Bacteria</taxon>
        <taxon>Pseudomonadati</taxon>
        <taxon>Bacteroidota</taxon>
        <taxon>Flavobacteriia</taxon>
        <taxon>Flavobacteriales</taxon>
        <taxon>Flavobacteriaceae</taxon>
        <taxon>Flavobacterium</taxon>
    </lineage>
</organism>
<dbReference type="GO" id="GO:0005975">
    <property type="term" value="P:carbohydrate metabolic process"/>
    <property type="evidence" value="ECO:0007669"/>
    <property type="project" value="InterPro"/>
</dbReference>
<dbReference type="SUPFAM" id="SSF88713">
    <property type="entry name" value="Glycoside hydrolase/deacetylase"/>
    <property type="match status" value="1"/>
</dbReference>
<dbReference type="Pfam" id="PF01522">
    <property type="entry name" value="Polysacc_deac_1"/>
    <property type="match status" value="2"/>
</dbReference>
<comment type="subcellular location">
    <subcellularLocation>
        <location evidence="1">Secreted</location>
    </subcellularLocation>
</comment>
<dbReference type="OrthoDB" id="1446101at2"/>
<evidence type="ECO:0000256" key="1">
    <source>
        <dbReference type="ARBA" id="ARBA00004613"/>
    </source>
</evidence>
<proteinExistence type="predicted"/>
<evidence type="ECO:0000259" key="3">
    <source>
        <dbReference type="PROSITE" id="PS51677"/>
    </source>
</evidence>
<dbReference type="InterPro" id="IPR002509">
    <property type="entry name" value="NODB_dom"/>
</dbReference>
<feature type="domain" description="NodB homology" evidence="3">
    <location>
        <begin position="79"/>
        <end position="331"/>
    </location>
</feature>
<protein>
    <recommendedName>
        <fullName evidence="3">NodB homology domain-containing protein</fullName>
    </recommendedName>
</protein>